<dbReference type="STRING" id="218821.SAMN05421837_106704"/>
<feature type="transmembrane region" description="Helical" evidence="2">
    <location>
        <begin position="34"/>
        <end position="50"/>
    </location>
</feature>
<feature type="transmembrane region" description="Helical" evidence="2">
    <location>
        <begin position="205"/>
        <end position="223"/>
    </location>
</feature>
<dbReference type="Pfam" id="PF10067">
    <property type="entry name" value="DUF2306"/>
    <property type="match status" value="1"/>
</dbReference>
<keyword evidence="2" id="KW-0472">Membrane</keyword>
<evidence type="ECO:0000313" key="3">
    <source>
        <dbReference type="EMBL" id="SEF33269.1"/>
    </source>
</evidence>
<dbReference type="OrthoDB" id="4698148at2"/>
<feature type="region of interest" description="Disordered" evidence="1">
    <location>
        <begin position="1"/>
        <end position="22"/>
    </location>
</feature>
<feature type="transmembrane region" description="Helical" evidence="2">
    <location>
        <begin position="137"/>
        <end position="156"/>
    </location>
</feature>
<gene>
    <name evidence="3" type="ORF">SAMN05421837_106704</name>
</gene>
<name>A0A1H5R4M7_9PSEU</name>
<organism evidence="3 4">
    <name type="scientific">Amycolatopsis pretoriensis</name>
    <dbReference type="NCBI Taxonomy" id="218821"/>
    <lineage>
        <taxon>Bacteria</taxon>
        <taxon>Bacillati</taxon>
        <taxon>Actinomycetota</taxon>
        <taxon>Actinomycetes</taxon>
        <taxon>Pseudonocardiales</taxon>
        <taxon>Pseudonocardiaceae</taxon>
        <taxon>Amycolatopsis</taxon>
    </lineage>
</organism>
<keyword evidence="4" id="KW-1185">Reference proteome</keyword>
<dbReference type="RefSeq" id="WP_086671511.1">
    <property type="nucleotide sequence ID" value="NZ_FNUJ01000006.1"/>
</dbReference>
<dbReference type="InterPro" id="IPR018750">
    <property type="entry name" value="DUF2306_membrane"/>
</dbReference>
<feature type="transmembrane region" description="Helical" evidence="2">
    <location>
        <begin position="112"/>
        <end position="131"/>
    </location>
</feature>
<sequence>MTQHIDEVRVPGPRRPGRPPSAPATAVKFWQRPWIVPLWLVVAAFLYVQTSPFVGTPESQAPTPPHDGFAAYYPLLIAHISFGTVVMLSACLQMWPMIRHRYPKVHRAFGRVYAIAAIPTGVAGLIIVPFAPPVGQIGVTLTTVLFLASTVAAWVLAVKRKFKLHRRFMIYSFALLMNNVWGPVIVKIGMPLGVDITYLLESARWVGWVVNLMIAQWFLYWTASRRREFA</sequence>
<feature type="transmembrane region" description="Helical" evidence="2">
    <location>
        <begin position="168"/>
        <end position="185"/>
    </location>
</feature>
<feature type="transmembrane region" description="Helical" evidence="2">
    <location>
        <begin position="70"/>
        <end position="92"/>
    </location>
</feature>
<evidence type="ECO:0000256" key="1">
    <source>
        <dbReference type="SAM" id="MobiDB-lite"/>
    </source>
</evidence>
<dbReference type="AlphaFoldDB" id="A0A1H5R4M7"/>
<evidence type="ECO:0000256" key="2">
    <source>
        <dbReference type="SAM" id="Phobius"/>
    </source>
</evidence>
<evidence type="ECO:0000313" key="4">
    <source>
        <dbReference type="Proteomes" id="UP000198878"/>
    </source>
</evidence>
<keyword evidence="2" id="KW-1133">Transmembrane helix</keyword>
<protein>
    <submittedName>
        <fullName evidence="3">Predicted membrane protein</fullName>
    </submittedName>
</protein>
<keyword evidence="2" id="KW-0812">Transmembrane</keyword>
<dbReference type="EMBL" id="FNUJ01000006">
    <property type="protein sequence ID" value="SEF33269.1"/>
    <property type="molecule type" value="Genomic_DNA"/>
</dbReference>
<dbReference type="Proteomes" id="UP000198878">
    <property type="component" value="Unassembled WGS sequence"/>
</dbReference>
<proteinExistence type="predicted"/>
<reference evidence="4" key="1">
    <citation type="submission" date="2016-10" db="EMBL/GenBank/DDBJ databases">
        <authorList>
            <person name="Varghese N."/>
            <person name="Submissions S."/>
        </authorList>
    </citation>
    <scope>NUCLEOTIDE SEQUENCE [LARGE SCALE GENOMIC DNA]</scope>
    <source>
        <strain evidence="4">DSM 44654</strain>
    </source>
</reference>
<accession>A0A1H5R4M7</accession>